<dbReference type="AlphaFoldDB" id="A0A1M6G109"/>
<dbReference type="Proteomes" id="UP000324781">
    <property type="component" value="Unassembled WGS sequence"/>
</dbReference>
<protein>
    <submittedName>
        <fullName evidence="1">YmaF family protein</fullName>
    </submittedName>
</protein>
<name>A0A1M6G109_9FIRM</name>
<dbReference type="RefSeq" id="WP_149678634.1">
    <property type="nucleotide sequence ID" value="NZ_FQZP01000020.1"/>
</dbReference>
<sequence length="98" mass="11232">MIYNHNWDVCPDWVRFSPRKEKSRKVPILDNEKKDEEAKDTKCPVEVTGEAIPLPNGSHIHKICIRSDALGRFEEIKTGPAIPIGRGQHIHLVKRKPD</sequence>
<keyword evidence="2" id="KW-1185">Reference proteome</keyword>
<reference evidence="1 2" key="1">
    <citation type="submission" date="2016-11" db="EMBL/GenBank/DDBJ databases">
        <authorList>
            <person name="Varghese N."/>
            <person name="Submissions S."/>
        </authorList>
    </citation>
    <scope>NUCLEOTIDE SEQUENCE [LARGE SCALE GENOMIC DNA]</scope>
    <source>
        <strain evidence="1 2">DSM 19027</strain>
    </source>
</reference>
<dbReference type="Pfam" id="PF12788">
    <property type="entry name" value="YmaF"/>
    <property type="match status" value="1"/>
</dbReference>
<accession>A0A1M6G109</accession>
<evidence type="ECO:0000313" key="2">
    <source>
        <dbReference type="Proteomes" id="UP000324781"/>
    </source>
</evidence>
<dbReference type="OrthoDB" id="2967209at2"/>
<organism evidence="1 2">
    <name type="scientific">Thermoclostridium caenicola</name>
    <dbReference type="NCBI Taxonomy" id="659425"/>
    <lineage>
        <taxon>Bacteria</taxon>
        <taxon>Bacillati</taxon>
        <taxon>Bacillota</taxon>
        <taxon>Clostridia</taxon>
        <taxon>Eubacteriales</taxon>
        <taxon>Oscillospiraceae</taxon>
        <taxon>Thermoclostridium</taxon>
    </lineage>
</organism>
<gene>
    <name evidence="1" type="ORF">SAMN05444373_102042</name>
</gene>
<proteinExistence type="predicted"/>
<evidence type="ECO:0000313" key="1">
    <source>
        <dbReference type="EMBL" id="SHJ03626.1"/>
    </source>
</evidence>
<dbReference type="EMBL" id="FQZP01000020">
    <property type="protein sequence ID" value="SHJ03626.1"/>
    <property type="molecule type" value="Genomic_DNA"/>
</dbReference>
<dbReference type="InterPro" id="IPR024307">
    <property type="entry name" value="YmaF"/>
</dbReference>